<reference evidence="2 3" key="1">
    <citation type="submission" date="2021-03" db="EMBL/GenBank/DDBJ databases">
        <title>Fibrella sp. HMF5405 genome sequencing and assembly.</title>
        <authorList>
            <person name="Kang H."/>
            <person name="Kim H."/>
            <person name="Bae S."/>
            <person name="Joh K."/>
        </authorList>
    </citation>
    <scope>NUCLEOTIDE SEQUENCE [LARGE SCALE GENOMIC DNA]</scope>
    <source>
        <strain evidence="2 3">HMF5405</strain>
    </source>
</reference>
<feature type="transmembrane region" description="Helical" evidence="1">
    <location>
        <begin position="80"/>
        <end position="101"/>
    </location>
</feature>
<evidence type="ECO:0000313" key="3">
    <source>
        <dbReference type="Proteomes" id="UP000664628"/>
    </source>
</evidence>
<keyword evidence="1" id="KW-0812">Transmembrane</keyword>
<gene>
    <name evidence="2" type="ORF">J2I46_21655</name>
</gene>
<feature type="transmembrane region" description="Helical" evidence="1">
    <location>
        <begin position="107"/>
        <end position="131"/>
    </location>
</feature>
<proteinExistence type="predicted"/>
<name>A0ABS3JMG9_9BACT</name>
<evidence type="ECO:0000313" key="2">
    <source>
        <dbReference type="EMBL" id="MBO0951206.1"/>
    </source>
</evidence>
<accession>A0ABS3JMG9</accession>
<sequence length="198" mass="22778">MSKPTDQLIQMAVLESLKTNIDTASGIFGIDAGELDEYRQKYLLDQLEHYYPTSPATETVQLSWWERFEQGYAYEVIKKLLFTGGLVLLFWVLPYILRAFFDPLTNTVIWAGFTALYMLAFGSLGVELVFYAMHRVNFDFFNPFVNRGGQNDYETLIKSSDLTAYQKCVLNQQKYLAYLALFSLLVYSLLNQFQGQSG</sequence>
<organism evidence="2 3">
    <name type="scientific">Fibrella forsythiae</name>
    <dbReference type="NCBI Taxonomy" id="2817061"/>
    <lineage>
        <taxon>Bacteria</taxon>
        <taxon>Pseudomonadati</taxon>
        <taxon>Bacteroidota</taxon>
        <taxon>Cytophagia</taxon>
        <taxon>Cytophagales</taxon>
        <taxon>Spirosomataceae</taxon>
        <taxon>Fibrella</taxon>
    </lineage>
</organism>
<comment type="caution">
    <text evidence="2">The sequence shown here is derived from an EMBL/GenBank/DDBJ whole genome shotgun (WGS) entry which is preliminary data.</text>
</comment>
<evidence type="ECO:0008006" key="4">
    <source>
        <dbReference type="Google" id="ProtNLM"/>
    </source>
</evidence>
<dbReference type="EMBL" id="JAFMYW010000007">
    <property type="protein sequence ID" value="MBO0951206.1"/>
    <property type="molecule type" value="Genomic_DNA"/>
</dbReference>
<keyword evidence="1" id="KW-1133">Transmembrane helix</keyword>
<keyword evidence="1" id="KW-0472">Membrane</keyword>
<dbReference type="Proteomes" id="UP000664628">
    <property type="component" value="Unassembled WGS sequence"/>
</dbReference>
<feature type="transmembrane region" description="Helical" evidence="1">
    <location>
        <begin position="175"/>
        <end position="193"/>
    </location>
</feature>
<evidence type="ECO:0000256" key="1">
    <source>
        <dbReference type="SAM" id="Phobius"/>
    </source>
</evidence>
<protein>
    <recommendedName>
        <fullName evidence="4">DUF2628 domain-containing protein</fullName>
    </recommendedName>
</protein>
<dbReference type="RefSeq" id="WP_207331161.1">
    <property type="nucleotide sequence ID" value="NZ_JAFMYW010000007.1"/>
</dbReference>
<keyword evidence="3" id="KW-1185">Reference proteome</keyword>